<feature type="region of interest" description="Disordered" evidence="1">
    <location>
        <begin position="24"/>
        <end position="64"/>
    </location>
</feature>
<dbReference type="SUPFAM" id="SSF53098">
    <property type="entry name" value="Ribonuclease H-like"/>
    <property type="match status" value="1"/>
</dbReference>
<feature type="compositionally biased region" description="Polar residues" evidence="1">
    <location>
        <begin position="51"/>
        <end position="60"/>
    </location>
</feature>
<dbReference type="InterPro" id="IPR036397">
    <property type="entry name" value="RNaseH_sf"/>
</dbReference>
<evidence type="ECO:0000313" key="3">
    <source>
        <dbReference type="EMBL" id="OAA55769.1"/>
    </source>
</evidence>
<accession>A0A167NP32</accession>
<dbReference type="STRING" id="1081108.A0A167NP32"/>
<protein>
    <submittedName>
        <fullName evidence="3">Ribonuclease H-like protein</fullName>
    </submittedName>
</protein>
<dbReference type="CDD" id="cd09276">
    <property type="entry name" value="Rnase_HI_RT_non_LTR"/>
    <property type="match status" value="1"/>
</dbReference>
<name>A0A167NP32_CORDF</name>
<dbReference type="AlphaFoldDB" id="A0A167NP32"/>
<dbReference type="Proteomes" id="UP000076881">
    <property type="component" value="Unassembled WGS sequence"/>
</dbReference>
<proteinExistence type="predicted"/>
<dbReference type="PROSITE" id="PS50879">
    <property type="entry name" value="RNASE_H_1"/>
    <property type="match status" value="1"/>
</dbReference>
<dbReference type="InterPro" id="IPR002156">
    <property type="entry name" value="RNaseH_domain"/>
</dbReference>
<feature type="compositionally biased region" description="Basic and acidic residues" evidence="1">
    <location>
        <begin position="31"/>
        <end position="46"/>
    </location>
</feature>
<dbReference type="GO" id="GO:0003676">
    <property type="term" value="F:nucleic acid binding"/>
    <property type="evidence" value="ECO:0007669"/>
    <property type="project" value="InterPro"/>
</dbReference>
<reference evidence="3 4" key="1">
    <citation type="journal article" date="2016" name="Genome Biol. Evol.">
        <title>Divergent and convergent evolution of fungal pathogenicity.</title>
        <authorList>
            <person name="Shang Y."/>
            <person name="Xiao G."/>
            <person name="Zheng P."/>
            <person name="Cen K."/>
            <person name="Zhan S."/>
            <person name="Wang C."/>
        </authorList>
    </citation>
    <scope>NUCLEOTIDE SEQUENCE [LARGE SCALE GENOMIC DNA]</scope>
    <source>
        <strain evidence="3 4">RCEF 1005</strain>
    </source>
</reference>
<dbReference type="Gene3D" id="3.30.420.10">
    <property type="entry name" value="Ribonuclease H-like superfamily/Ribonuclease H"/>
    <property type="match status" value="1"/>
</dbReference>
<dbReference type="GO" id="GO:0004523">
    <property type="term" value="F:RNA-DNA hybrid ribonuclease activity"/>
    <property type="evidence" value="ECO:0007669"/>
    <property type="project" value="InterPro"/>
</dbReference>
<sequence>MKAVRLICNAALPSALERPRLMSKRFSGAIRTKDRESRPSKERQPERMMAGSQTQTSTVVYSDGSKTEQDTAGFGYAVYRRQQLIARGCGQVGKGEVFDVEIKGAVEGLRAALLHQRPMEGITVCIDNTSVIDRIGTTAPPSSQLAFRRLQKTDDAHLGMIRVRWCPGHTGIEGNELAA</sequence>
<keyword evidence="4" id="KW-1185">Reference proteome</keyword>
<gene>
    <name evidence="3" type="ORF">LEL_10983</name>
</gene>
<evidence type="ECO:0000256" key="1">
    <source>
        <dbReference type="SAM" id="MobiDB-lite"/>
    </source>
</evidence>
<dbReference type="OrthoDB" id="5077812at2759"/>
<comment type="caution">
    <text evidence="3">The sequence shown here is derived from an EMBL/GenBank/DDBJ whole genome shotgun (WGS) entry which is preliminary data.</text>
</comment>
<evidence type="ECO:0000313" key="4">
    <source>
        <dbReference type="Proteomes" id="UP000076881"/>
    </source>
</evidence>
<feature type="domain" description="RNase H type-1" evidence="2">
    <location>
        <begin position="54"/>
        <end position="179"/>
    </location>
</feature>
<organism evidence="3 4">
    <name type="scientific">Akanthomyces lecanii RCEF 1005</name>
    <dbReference type="NCBI Taxonomy" id="1081108"/>
    <lineage>
        <taxon>Eukaryota</taxon>
        <taxon>Fungi</taxon>
        <taxon>Dikarya</taxon>
        <taxon>Ascomycota</taxon>
        <taxon>Pezizomycotina</taxon>
        <taxon>Sordariomycetes</taxon>
        <taxon>Hypocreomycetidae</taxon>
        <taxon>Hypocreales</taxon>
        <taxon>Cordycipitaceae</taxon>
        <taxon>Akanthomyces</taxon>
        <taxon>Cordyceps confragosa</taxon>
    </lineage>
</organism>
<evidence type="ECO:0000259" key="2">
    <source>
        <dbReference type="PROSITE" id="PS50879"/>
    </source>
</evidence>
<dbReference type="InterPro" id="IPR012337">
    <property type="entry name" value="RNaseH-like_sf"/>
</dbReference>
<dbReference type="EMBL" id="AZHF01000038">
    <property type="protein sequence ID" value="OAA55769.1"/>
    <property type="molecule type" value="Genomic_DNA"/>
</dbReference>